<dbReference type="PROSITE" id="PS00154">
    <property type="entry name" value="ATPASE_E1_E2"/>
    <property type="match status" value="1"/>
</dbReference>
<dbReference type="Gene3D" id="3.30.70.100">
    <property type="match status" value="1"/>
</dbReference>
<evidence type="ECO:0000256" key="11">
    <source>
        <dbReference type="ARBA" id="ARBA00022967"/>
    </source>
</evidence>
<dbReference type="Pfam" id="PF00122">
    <property type="entry name" value="E1-E2_ATPase"/>
    <property type="match status" value="1"/>
</dbReference>
<dbReference type="PRINTS" id="PR00119">
    <property type="entry name" value="CATATPASE"/>
</dbReference>
<dbReference type="GO" id="GO:0005886">
    <property type="term" value="C:plasma membrane"/>
    <property type="evidence" value="ECO:0007669"/>
    <property type="project" value="UniProtKB-SubCell"/>
</dbReference>
<keyword evidence="4 15" id="KW-1003">Cell membrane</keyword>
<dbReference type="SUPFAM" id="SSF56784">
    <property type="entry name" value="HAD-like"/>
    <property type="match status" value="1"/>
</dbReference>
<dbReference type="PANTHER" id="PTHR43520:SF5">
    <property type="entry name" value="CATION-TRANSPORTING P-TYPE ATPASE-RELATED"/>
    <property type="match status" value="1"/>
</dbReference>
<keyword evidence="19" id="KW-1185">Reference proteome</keyword>
<comment type="subcellular location">
    <subcellularLocation>
        <location evidence="1">Cell membrane</location>
        <topology evidence="1">Multi-pass membrane protein</topology>
    </subcellularLocation>
</comment>
<comment type="caution">
    <text evidence="18">The sequence shown here is derived from an EMBL/GenBank/DDBJ whole genome shotgun (WGS) entry which is preliminary data.</text>
</comment>
<evidence type="ECO:0000256" key="9">
    <source>
        <dbReference type="ARBA" id="ARBA00022840"/>
    </source>
</evidence>
<proteinExistence type="inferred from homology"/>
<evidence type="ECO:0000259" key="16">
    <source>
        <dbReference type="Pfam" id="PF00122"/>
    </source>
</evidence>
<evidence type="ECO:0000256" key="13">
    <source>
        <dbReference type="ARBA" id="ARBA00023065"/>
    </source>
</evidence>
<evidence type="ECO:0000313" key="18">
    <source>
        <dbReference type="EMBL" id="PKQ65773.1"/>
    </source>
</evidence>
<evidence type="ECO:0000256" key="1">
    <source>
        <dbReference type="ARBA" id="ARBA00004651"/>
    </source>
</evidence>
<reference evidence="18 19" key="1">
    <citation type="journal article" date="2017" name="Front. Microbiol.">
        <title>Labilibaculum manganireducens gen. nov., sp. nov. and Labilibaculum filiforme sp. nov., Novel Bacteroidetes Isolated from Subsurface Sediments of the Baltic Sea.</title>
        <authorList>
            <person name="Vandieken V."/>
            <person name="Marshall I.P."/>
            <person name="Niemann H."/>
            <person name="Engelen B."/>
            <person name="Cypionka H."/>
        </authorList>
    </citation>
    <scope>NUCLEOTIDE SEQUENCE [LARGE SCALE GENOMIC DNA]</scope>
    <source>
        <strain evidence="18 19">59.16B</strain>
    </source>
</reference>
<keyword evidence="9 15" id="KW-0067">ATP-binding</keyword>
<dbReference type="InterPro" id="IPR001757">
    <property type="entry name" value="P_typ_ATPase"/>
</dbReference>
<dbReference type="InterPro" id="IPR023298">
    <property type="entry name" value="ATPase_P-typ_TM_dom_sf"/>
</dbReference>
<keyword evidence="5" id="KW-0597">Phosphoprotein</keyword>
<evidence type="ECO:0000256" key="10">
    <source>
        <dbReference type="ARBA" id="ARBA00022842"/>
    </source>
</evidence>
<dbReference type="GO" id="GO:0016887">
    <property type="term" value="F:ATP hydrolysis activity"/>
    <property type="evidence" value="ECO:0007669"/>
    <property type="project" value="InterPro"/>
</dbReference>
<dbReference type="NCBIfam" id="TIGR01525">
    <property type="entry name" value="ATPase-IB_hvy"/>
    <property type="match status" value="1"/>
</dbReference>
<dbReference type="InterPro" id="IPR008250">
    <property type="entry name" value="ATPase_P-typ_transduc_dom_A_sf"/>
</dbReference>
<evidence type="ECO:0000256" key="14">
    <source>
        <dbReference type="ARBA" id="ARBA00023136"/>
    </source>
</evidence>
<dbReference type="InterPro" id="IPR036163">
    <property type="entry name" value="HMA_dom_sf"/>
</dbReference>
<evidence type="ECO:0000256" key="2">
    <source>
        <dbReference type="ARBA" id="ARBA00006024"/>
    </source>
</evidence>
<feature type="transmembrane region" description="Helical" evidence="15">
    <location>
        <begin position="771"/>
        <end position="797"/>
    </location>
</feature>
<dbReference type="SUPFAM" id="SSF81665">
    <property type="entry name" value="Calcium ATPase, transmembrane domain M"/>
    <property type="match status" value="1"/>
</dbReference>
<keyword evidence="13" id="KW-0406">Ion transport</keyword>
<dbReference type="InterPro" id="IPR036412">
    <property type="entry name" value="HAD-like_sf"/>
</dbReference>
<dbReference type="GO" id="GO:0005507">
    <property type="term" value="F:copper ion binding"/>
    <property type="evidence" value="ECO:0007669"/>
    <property type="project" value="TreeGrafter"/>
</dbReference>
<evidence type="ECO:0000256" key="6">
    <source>
        <dbReference type="ARBA" id="ARBA00022692"/>
    </source>
</evidence>
<dbReference type="PANTHER" id="PTHR43520">
    <property type="entry name" value="ATP7, ISOFORM B"/>
    <property type="match status" value="1"/>
</dbReference>
<feature type="domain" description="P-type ATPase A" evidence="16">
    <location>
        <begin position="311"/>
        <end position="407"/>
    </location>
</feature>
<evidence type="ECO:0000256" key="15">
    <source>
        <dbReference type="RuleBase" id="RU362081"/>
    </source>
</evidence>
<evidence type="ECO:0000256" key="12">
    <source>
        <dbReference type="ARBA" id="ARBA00022989"/>
    </source>
</evidence>
<keyword evidence="14 15" id="KW-0472">Membrane</keyword>
<keyword evidence="11" id="KW-1278">Translocase</keyword>
<dbReference type="GO" id="GO:0005524">
    <property type="term" value="F:ATP binding"/>
    <property type="evidence" value="ECO:0007669"/>
    <property type="project" value="UniProtKB-UniRule"/>
</dbReference>
<feature type="transmembrane region" description="Helical" evidence="15">
    <location>
        <begin position="428"/>
        <end position="446"/>
    </location>
</feature>
<dbReference type="GO" id="GO:0055070">
    <property type="term" value="P:copper ion homeostasis"/>
    <property type="evidence" value="ECO:0007669"/>
    <property type="project" value="TreeGrafter"/>
</dbReference>
<dbReference type="SUPFAM" id="SSF81653">
    <property type="entry name" value="Calcium ATPase, transduction domain A"/>
    <property type="match status" value="1"/>
</dbReference>
<evidence type="ECO:0000256" key="4">
    <source>
        <dbReference type="ARBA" id="ARBA00022475"/>
    </source>
</evidence>
<feature type="transmembrane region" description="Helical" evidence="15">
    <location>
        <begin position="248"/>
        <end position="268"/>
    </location>
</feature>
<evidence type="ECO:0000256" key="3">
    <source>
        <dbReference type="ARBA" id="ARBA00022448"/>
    </source>
</evidence>
<dbReference type="PRINTS" id="PR00943">
    <property type="entry name" value="CUATPASE"/>
</dbReference>
<dbReference type="InterPro" id="IPR018303">
    <property type="entry name" value="ATPase_P-typ_P_site"/>
</dbReference>
<dbReference type="SUPFAM" id="SSF55008">
    <property type="entry name" value="HMA, heavy metal-associated domain"/>
    <property type="match status" value="1"/>
</dbReference>
<feature type="transmembrane region" description="Helical" evidence="15">
    <location>
        <begin position="274"/>
        <end position="292"/>
    </location>
</feature>
<feature type="transmembrane region" description="Helical" evidence="15">
    <location>
        <begin position="452"/>
        <end position="476"/>
    </location>
</feature>
<feature type="transmembrane region" description="Helical" evidence="15">
    <location>
        <begin position="744"/>
        <end position="765"/>
    </location>
</feature>
<dbReference type="Gene3D" id="3.40.50.1000">
    <property type="entry name" value="HAD superfamily/HAD-like"/>
    <property type="match status" value="1"/>
</dbReference>
<dbReference type="CDD" id="cd00371">
    <property type="entry name" value="HMA"/>
    <property type="match status" value="1"/>
</dbReference>
<keyword evidence="6 15" id="KW-0812">Transmembrane</keyword>
<feature type="domain" description="Putative metal-binding" evidence="17">
    <location>
        <begin position="13"/>
        <end position="85"/>
    </location>
</feature>
<dbReference type="EMBL" id="MVDD01000001">
    <property type="protein sequence ID" value="PKQ65773.1"/>
    <property type="molecule type" value="Genomic_DNA"/>
</dbReference>
<sequence>MVKMQEETKNHICVHCGDDCGSHPVIWDDKPFCCNGCSTVYQILHENELCTYYDFESNPGIKIDAGKYKEKFAFLDDQEIADQLYDFAEGNIRKVSFYIPSIHCSSCIWLLEHLNILNKGVIKSMVNFVKKEVAITFNSDEISIKELAELLSSIHYVPEITLDKLQEKQNVEVNKSLLYKIGIAGFCFGNIMLLSLPEYVPGHEYLETHFKEFFGMMNFLLVLPVFFYSGSDYLLSAAKAIKHKFINIDVPISMGILMLFIQSSIEIFTGSGSGYMDSLTGLIFFLLVGKWYQNRTYQALSFERDYRSYFPVAVSKLENGVEISTPIEKLQKGDILLIRNQELIPADGILMKGEAQIDYSFVTGESKPVFKESGDSLFAGGKQMGSAIEITIEKDVVQSRLTQLWNQFEGGEASGTKLNSLIDQISKYFTIVIIAIGMFAGIYWLLNDSSKAVFAFTSVLIVACPCALALSAPFALGNTMRLMGRMGIYLKSAAVVEKLNYITTIVFDKTGTITQADEVKVNFHGDTLKEEDKVAVKSLTRHSTHVLSSSLYEFYKNIPPETVVDYAELPSMGISGTINGRQIKLGSAKFIREGKTESSSLSTEVYLSVDGKVKGYFSLSNQYRTGLSELIDDLAPKFDLHILSGDNDSEMENLKQIFPAKSTIRFNQSPNDKLEYISNLKKENKRVLMIGDGLNDAGALKASDVGISIADDIYHFSPACDAILEASKFQQLQHFLKVSKRSVLIVKLSFILSFLYNIFGLYFAVQGILSPIVAALLMPISSISVVAFATFTTNYIAQSKEINNKPESNIEASKTTASLKKTVQLN</sequence>
<organism evidence="18 19">
    <name type="scientific">Labilibaculum filiforme</name>
    <dbReference type="NCBI Taxonomy" id="1940526"/>
    <lineage>
        <taxon>Bacteria</taxon>
        <taxon>Pseudomonadati</taxon>
        <taxon>Bacteroidota</taxon>
        <taxon>Bacteroidia</taxon>
        <taxon>Marinilabiliales</taxon>
        <taxon>Marinifilaceae</taxon>
        <taxon>Labilibaculum</taxon>
    </lineage>
</organism>
<evidence type="ECO:0000256" key="8">
    <source>
        <dbReference type="ARBA" id="ARBA00022741"/>
    </source>
</evidence>
<dbReference type="InterPro" id="IPR059000">
    <property type="entry name" value="ATPase_P-type_domA"/>
</dbReference>
<dbReference type="Gene3D" id="3.40.1110.10">
    <property type="entry name" value="Calcium-transporting ATPase, cytoplasmic domain N"/>
    <property type="match status" value="1"/>
</dbReference>
<evidence type="ECO:0000313" key="19">
    <source>
        <dbReference type="Proteomes" id="UP000233535"/>
    </source>
</evidence>
<dbReference type="NCBIfam" id="TIGR01494">
    <property type="entry name" value="ATPase_P-type"/>
    <property type="match status" value="1"/>
</dbReference>
<dbReference type="InterPro" id="IPR023299">
    <property type="entry name" value="ATPase_P-typ_cyto_dom_N"/>
</dbReference>
<keyword evidence="7 15" id="KW-0479">Metal-binding</keyword>
<keyword evidence="12 15" id="KW-1133">Transmembrane helix</keyword>
<keyword evidence="10" id="KW-0460">Magnesium</keyword>
<keyword evidence="3" id="KW-0813">Transport</keyword>
<dbReference type="AlphaFoldDB" id="A0A2N3I6A1"/>
<accession>A0A2N3I6A1</accession>
<comment type="similarity">
    <text evidence="2 15">Belongs to the cation transport ATPase (P-type) (TC 3.A.3) family. Type IB subfamily.</text>
</comment>
<dbReference type="InterPro" id="IPR023214">
    <property type="entry name" value="HAD_sf"/>
</dbReference>
<dbReference type="Gene3D" id="2.70.150.10">
    <property type="entry name" value="Calcium-transporting ATPase, cytoplasmic transduction domain A"/>
    <property type="match status" value="1"/>
</dbReference>
<keyword evidence="8 15" id="KW-0547">Nucleotide-binding</keyword>
<protein>
    <submittedName>
        <fullName evidence="18">ATPase</fullName>
    </submittedName>
</protein>
<feature type="transmembrane region" description="Helical" evidence="15">
    <location>
        <begin position="177"/>
        <end position="196"/>
    </location>
</feature>
<evidence type="ECO:0000256" key="5">
    <source>
        <dbReference type="ARBA" id="ARBA00022553"/>
    </source>
</evidence>
<dbReference type="InterPro" id="IPR027256">
    <property type="entry name" value="P-typ_ATPase_IB"/>
</dbReference>
<gene>
    <name evidence="18" type="ORF">BZG02_01835</name>
</gene>
<feature type="transmembrane region" description="Helical" evidence="15">
    <location>
        <begin position="216"/>
        <end position="236"/>
    </location>
</feature>
<dbReference type="Pfam" id="PF12156">
    <property type="entry name" value="ATPase-cat_bd"/>
    <property type="match status" value="1"/>
</dbReference>
<dbReference type="Proteomes" id="UP000233535">
    <property type="component" value="Unassembled WGS sequence"/>
</dbReference>
<dbReference type="InterPro" id="IPR006121">
    <property type="entry name" value="HMA_dom"/>
</dbReference>
<dbReference type="Pfam" id="PF00702">
    <property type="entry name" value="Hydrolase"/>
    <property type="match status" value="1"/>
</dbReference>
<name>A0A2N3I6A1_9BACT</name>
<dbReference type="InterPro" id="IPR021993">
    <property type="entry name" value="ATPase-cat-bd"/>
</dbReference>
<dbReference type="GO" id="GO:0043682">
    <property type="term" value="F:P-type divalent copper transporter activity"/>
    <property type="evidence" value="ECO:0007669"/>
    <property type="project" value="TreeGrafter"/>
</dbReference>
<evidence type="ECO:0000256" key="7">
    <source>
        <dbReference type="ARBA" id="ARBA00022723"/>
    </source>
</evidence>
<evidence type="ECO:0000259" key="17">
    <source>
        <dbReference type="Pfam" id="PF12156"/>
    </source>
</evidence>